<feature type="transmembrane region" description="Helical" evidence="8">
    <location>
        <begin position="136"/>
        <end position="158"/>
    </location>
</feature>
<dbReference type="GO" id="GO:0005886">
    <property type="term" value="C:plasma membrane"/>
    <property type="evidence" value="ECO:0007669"/>
    <property type="project" value="UniProtKB-SubCell"/>
</dbReference>
<feature type="transmembrane region" description="Helical" evidence="8">
    <location>
        <begin position="164"/>
        <end position="182"/>
    </location>
</feature>
<evidence type="ECO:0000256" key="5">
    <source>
        <dbReference type="ARBA" id="ARBA00022692"/>
    </source>
</evidence>
<protein>
    <submittedName>
        <fullName evidence="9">Branched-chain amino acid transporter AzlC</fullName>
    </submittedName>
</protein>
<proteinExistence type="inferred from homology"/>
<gene>
    <name evidence="9" type="ORF">DDE23_03720</name>
</gene>
<sequence length="242" mass="25249">MSTDITPSSAFWQGVRNGGPFILIVAPFGLVFGVVAGEAGLDVWQTMAFSVAVIAGAAQLTALQLMTDQAPTIIVIITALAVNTRMAMYSASLTPHLGGASVWQRAAVAYLMVDQAYAVSILRYEQGPPLSPRAKLAFYFGVVFLICPTWYLGTLMGALVGSQIPDWVPIGAAVPIAFIALIGPMLRTLAHVAAAFVSVVVALGLAFLPYSLGLLIAALAAMVTGALVEVWTEKNRPVGGAS</sequence>
<evidence type="ECO:0000256" key="3">
    <source>
        <dbReference type="ARBA" id="ARBA00022448"/>
    </source>
</evidence>
<dbReference type="OrthoDB" id="3579489at2"/>
<dbReference type="EMBL" id="QDDR01000001">
    <property type="protein sequence ID" value="PVE49516.1"/>
    <property type="molecule type" value="Genomic_DNA"/>
</dbReference>
<keyword evidence="10" id="KW-1185">Reference proteome</keyword>
<evidence type="ECO:0000256" key="8">
    <source>
        <dbReference type="SAM" id="Phobius"/>
    </source>
</evidence>
<keyword evidence="3" id="KW-0813">Transport</keyword>
<keyword evidence="7 8" id="KW-0472">Membrane</keyword>
<dbReference type="GO" id="GO:1903785">
    <property type="term" value="P:L-valine transmembrane transport"/>
    <property type="evidence" value="ECO:0007669"/>
    <property type="project" value="TreeGrafter"/>
</dbReference>
<comment type="caution">
    <text evidence="9">The sequence shown here is derived from an EMBL/GenBank/DDBJ whole genome shotgun (WGS) entry which is preliminary data.</text>
</comment>
<evidence type="ECO:0000256" key="2">
    <source>
        <dbReference type="ARBA" id="ARBA00010735"/>
    </source>
</evidence>
<evidence type="ECO:0000313" key="9">
    <source>
        <dbReference type="EMBL" id="PVE49516.1"/>
    </source>
</evidence>
<feature type="transmembrane region" description="Helical" evidence="8">
    <location>
        <begin position="189"/>
        <end position="208"/>
    </location>
</feature>
<accession>A0A2T7UY89</accession>
<dbReference type="PANTHER" id="PTHR34979:SF1">
    <property type="entry name" value="INNER MEMBRANE PROTEIN YGAZ"/>
    <property type="match status" value="1"/>
</dbReference>
<dbReference type="Pfam" id="PF03591">
    <property type="entry name" value="AzlC"/>
    <property type="match status" value="1"/>
</dbReference>
<comment type="subcellular location">
    <subcellularLocation>
        <location evidence="1">Cell membrane</location>
        <topology evidence="1">Multi-pass membrane protein</topology>
    </subcellularLocation>
</comment>
<dbReference type="InterPro" id="IPR011606">
    <property type="entry name" value="Brnchd-chn_aa_trnsp_permease"/>
</dbReference>
<keyword evidence="5 8" id="KW-0812">Transmembrane</keyword>
<dbReference type="AlphaFoldDB" id="A0A2T7UY89"/>
<evidence type="ECO:0000256" key="1">
    <source>
        <dbReference type="ARBA" id="ARBA00004651"/>
    </source>
</evidence>
<dbReference type="PANTHER" id="PTHR34979">
    <property type="entry name" value="INNER MEMBRANE PROTEIN YGAZ"/>
    <property type="match status" value="1"/>
</dbReference>
<reference evidence="9 10" key="1">
    <citation type="journal article" date="2011" name="Syst. Appl. Microbiol.">
        <title>Defluviimonas denitrificans gen. nov., sp. nov., and Pararhodobacter aggregans gen. nov., sp. nov., non-phototrophic Rhodobacteraceae from the biofilter of a marine aquaculture.</title>
        <authorList>
            <person name="Foesel B.U."/>
            <person name="Drake H.L."/>
            <person name="Schramm A."/>
        </authorList>
    </citation>
    <scope>NUCLEOTIDE SEQUENCE [LARGE SCALE GENOMIC DNA]</scope>
    <source>
        <strain evidence="9 10">D1-19</strain>
    </source>
</reference>
<evidence type="ECO:0000256" key="4">
    <source>
        <dbReference type="ARBA" id="ARBA00022475"/>
    </source>
</evidence>
<dbReference type="Proteomes" id="UP000244810">
    <property type="component" value="Unassembled WGS sequence"/>
</dbReference>
<dbReference type="RefSeq" id="WP_107750020.1">
    <property type="nucleotide sequence ID" value="NZ_QBKF01000001.1"/>
</dbReference>
<evidence type="ECO:0000313" key="10">
    <source>
        <dbReference type="Proteomes" id="UP000244810"/>
    </source>
</evidence>
<evidence type="ECO:0000256" key="6">
    <source>
        <dbReference type="ARBA" id="ARBA00022989"/>
    </source>
</evidence>
<keyword evidence="6 8" id="KW-1133">Transmembrane helix</keyword>
<feature type="transmembrane region" description="Helical" evidence="8">
    <location>
        <begin position="21"/>
        <end position="41"/>
    </location>
</feature>
<evidence type="ECO:0000256" key="7">
    <source>
        <dbReference type="ARBA" id="ARBA00023136"/>
    </source>
</evidence>
<comment type="similarity">
    <text evidence="2">Belongs to the AzlC family.</text>
</comment>
<organism evidence="9 10">
    <name type="scientific">Pararhodobacter aggregans</name>
    <dbReference type="NCBI Taxonomy" id="404875"/>
    <lineage>
        <taxon>Bacteria</taxon>
        <taxon>Pseudomonadati</taxon>
        <taxon>Pseudomonadota</taxon>
        <taxon>Alphaproteobacteria</taxon>
        <taxon>Rhodobacterales</taxon>
        <taxon>Paracoccaceae</taxon>
        <taxon>Pararhodobacter</taxon>
    </lineage>
</organism>
<name>A0A2T7UY89_9RHOB</name>
<keyword evidence="4" id="KW-1003">Cell membrane</keyword>